<evidence type="ECO:0000313" key="2">
    <source>
        <dbReference type="EMBL" id="OXR45770.1"/>
    </source>
</evidence>
<dbReference type="SUPFAM" id="SSF53474">
    <property type="entry name" value="alpha/beta-Hydrolases"/>
    <property type="match status" value="1"/>
</dbReference>
<feature type="domain" description="Alpha/beta hydrolase fold-3" evidence="1">
    <location>
        <begin position="4"/>
        <end position="76"/>
    </location>
</feature>
<organism evidence="2 3">
    <name type="scientific">Nocardia cerradoensis</name>
    <dbReference type="NCBI Taxonomy" id="85688"/>
    <lineage>
        <taxon>Bacteria</taxon>
        <taxon>Bacillati</taxon>
        <taxon>Actinomycetota</taxon>
        <taxon>Actinomycetes</taxon>
        <taxon>Mycobacteriales</taxon>
        <taxon>Nocardiaceae</taxon>
        <taxon>Nocardia</taxon>
    </lineage>
</organism>
<dbReference type="Gene3D" id="3.40.50.1820">
    <property type="entry name" value="alpha/beta hydrolase"/>
    <property type="match status" value="1"/>
</dbReference>
<dbReference type="Proteomes" id="UP000215506">
    <property type="component" value="Unassembled WGS sequence"/>
</dbReference>
<evidence type="ECO:0000313" key="3">
    <source>
        <dbReference type="Proteomes" id="UP000215506"/>
    </source>
</evidence>
<keyword evidence="2" id="KW-0378">Hydrolase</keyword>
<dbReference type="GO" id="GO:0016787">
    <property type="term" value="F:hydrolase activity"/>
    <property type="evidence" value="ECO:0007669"/>
    <property type="project" value="UniProtKB-KW"/>
</dbReference>
<evidence type="ECO:0000259" key="1">
    <source>
        <dbReference type="Pfam" id="PF07859"/>
    </source>
</evidence>
<protein>
    <submittedName>
        <fullName evidence="2">Monoterpene epsilon-lactone hydrolase</fullName>
        <ecNumber evidence="2">3.1.1.83</ecNumber>
    </submittedName>
</protein>
<accession>A0A231HA75</accession>
<dbReference type="RefSeq" id="WP_189594895.1">
    <property type="nucleotide sequence ID" value="NZ_NGAF01000003.1"/>
</dbReference>
<name>A0A231HA75_9NOCA</name>
<comment type="caution">
    <text evidence="2">The sequence shown here is derived from an EMBL/GenBank/DDBJ whole genome shotgun (WGS) entry which is preliminary data.</text>
</comment>
<sequence length="103" mass="11255">MTGLKQAGRWYAAGRALDDPEISPAFADLTGLAPAIVFIGLRDILLPDARRVRELGAAAGVPVELHEYPGMPHNWIMKKIPEARRATDELVVFLHTAAAQTLR</sequence>
<dbReference type="EC" id="3.1.1.83" evidence="2"/>
<dbReference type="InterPro" id="IPR029058">
    <property type="entry name" value="AB_hydrolase_fold"/>
</dbReference>
<proteinExistence type="predicted"/>
<dbReference type="AlphaFoldDB" id="A0A231HA75"/>
<dbReference type="Pfam" id="PF07859">
    <property type="entry name" value="Abhydrolase_3"/>
    <property type="match status" value="1"/>
</dbReference>
<gene>
    <name evidence="2" type="primary">mlhB_2</name>
    <name evidence="2" type="ORF">B7C42_02062</name>
</gene>
<reference evidence="2 3" key="1">
    <citation type="submission" date="2017-07" db="EMBL/GenBank/DDBJ databases">
        <title>First draft Genome Sequence of Nocardia cerradoensis isolated from human infection.</title>
        <authorList>
            <person name="Carrasco G."/>
        </authorList>
    </citation>
    <scope>NUCLEOTIDE SEQUENCE [LARGE SCALE GENOMIC DNA]</scope>
    <source>
        <strain evidence="2 3">CNM20130759</strain>
    </source>
</reference>
<dbReference type="EMBL" id="NGAF01000003">
    <property type="protein sequence ID" value="OXR45770.1"/>
    <property type="molecule type" value="Genomic_DNA"/>
</dbReference>
<dbReference type="InterPro" id="IPR013094">
    <property type="entry name" value="AB_hydrolase_3"/>
</dbReference>
<keyword evidence="3" id="KW-1185">Reference proteome</keyword>